<dbReference type="InterPro" id="IPR036735">
    <property type="entry name" value="NGN_dom_sf"/>
</dbReference>
<dbReference type="InterPro" id="IPR008991">
    <property type="entry name" value="Translation_prot_SH3-like_sf"/>
</dbReference>
<evidence type="ECO:0000259" key="5">
    <source>
        <dbReference type="SMART" id="SM00738"/>
    </source>
</evidence>
<evidence type="ECO:0000256" key="4">
    <source>
        <dbReference type="ARBA" id="ARBA00023163"/>
    </source>
</evidence>
<dbReference type="HAMAP" id="MF_00948">
    <property type="entry name" value="NusG"/>
    <property type="match status" value="1"/>
</dbReference>
<dbReference type="InterPro" id="IPR043425">
    <property type="entry name" value="NusG-like"/>
</dbReference>
<keyword evidence="2" id="KW-0889">Transcription antitermination</keyword>
<dbReference type="Gene3D" id="2.30.30.30">
    <property type="match status" value="1"/>
</dbReference>
<feature type="domain" description="NusG-like N-terminal" evidence="5">
    <location>
        <begin position="2"/>
        <end position="115"/>
    </location>
</feature>
<name>A0A381PRV9_9ZZZZ</name>
<keyword evidence="3" id="KW-0805">Transcription regulation</keyword>
<evidence type="ECO:0000259" key="6">
    <source>
        <dbReference type="SMART" id="SM00739"/>
    </source>
</evidence>
<protein>
    <recommendedName>
        <fullName evidence="8">NusG-like N-terminal domain-containing protein</fullName>
    </recommendedName>
</protein>
<evidence type="ECO:0000256" key="3">
    <source>
        <dbReference type="ARBA" id="ARBA00023015"/>
    </source>
</evidence>
<evidence type="ECO:0000313" key="7">
    <source>
        <dbReference type="EMBL" id="SUZ69771.1"/>
    </source>
</evidence>
<dbReference type="CDD" id="cd06091">
    <property type="entry name" value="KOW_NusG"/>
    <property type="match status" value="1"/>
</dbReference>
<sequence>MGLNWYVIRAISGKENKIKTYLEREIIRNSLEKFIPEVMIPYEKVYVMRNGKKQIKERNYFPGYVLVSADFSHGEVQHVIKNVPGVIGFLGSGAGPSRVPIPLREYEINRIFGKFDESNVEDEIMLSPFVVGEDVKVMDGPFNGFTGSIAQIFEDKKKLNVTVKIFGRSTPVELNYFQVEKSN</sequence>
<dbReference type="PANTHER" id="PTHR30265:SF2">
    <property type="entry name" value="TRANSCRIPTION TERMINATION_ANTITERMINATION PROTEIN NUSG"/>
    <property type="match status" value="1"/>
</dbReference>
<dbReference type="NCBIfam" id="TIGR00922">
    <property type="entry name" value="nusG"/>
    <property type="match status" value="1"/>
</dbReference>
<dbReference type="SMART" id="SM00738">
    <property type="entry name" value="NGN"/>
    <property type="match status" value="1"/>
</dbReference>
<dbReference type="CDD" id="cd09891">
    <property type="entry name" value="NGN_Bact_1"/>
    <property type="match status" value="1"/>
</dbReference>
<dbReference type="InterPro" id="IPR005824">
    <property type="entry name" value="KOW"/>
</dbReference>
<feature type="domain" description="KOW" evidence="6">
    <location>
        <begin position="128"/>
        <end position="155"/>
    </location>
</feature>
<accession>A0A381PRV9</accession>
<dbReference type="GO" id="GO:0031564">
    <property type="term" value="P:transcription antitermination"/>
    <property type="evidence" value="ECO:0007669"/>
    <property type="project" value="UniProtKB-KW"/>
</dbReference>
<dbReference type="InterPro" id="IPR001062">
    <property type="entry name" value="Transcrpt_antiterm_NusG"/>
</dbReference>
<dbReference type="PROSITE" id="PS01014">
    <property type="entry name" value="NUSG"/>
    <property type="match status" value="1"/>
</dbReference>
<dbReference type="InterPro" id="IPR015869">
    <property type="entry name" value="Transcrpt_antiterm_NusG_bac_CS"/>
</dbReference>
<dbReference type="PANTHER" id="PTHR30265">
    <property type="entry name" value="RHO-INTERACTING TRANSCRIPTION TERMINATION FACTOR NUSG"/>
    <property type="match status" value="1"/>
</dbReference>
<dbReference type="GO" id="GO:0032784">
    <property type="term" value="P:regulation of DNA-templated transcription elongation"/>
    <property type="evidence" value="ECO:0007669"/>
    <property type="project" value="InterPro"/>
</dbReference>
<keyword evidence="1" id="KW-0806">Transcription termination</keyword>
<dbReference type="InterPro" id="IPR014722">
    <property type="entry name" value="Rib_uL2_dom2"/>
</dbReference>
<dbReference type="SMART" id="SM00739">
    <property type="entry name" value="KOW"/>
    <property type="match status" value="1"/>
</dbReference>
<dbReference type="SUPFAM" id="SSF50104">
    <property type="entry name" value="Translation proteins SH3-like domain"/>
    <property type="match status" value="1"/>
</dbReference>
<dbReference type="SUPFAM" id="SSF82679">
    <property type="entry name" value="N-utilization substance G protein NusG, N-terminal domain"/>
    <property type="match status" value="1"/>
</dbReference>
<dbReference type="InterPro" id="IPR006645">
    <property type="entry name" value="NGN-like_dom"/>
</dbReference>
<evidence type="ECO:0008006" key="8">
    <source>
        <dbReference type="Google" id="ProtNLM"/>
    </source>
</evidence>
<organism evidence="7">
    <name type="scientific">marine metagenome</name>
    <dbReference type="NCBI Taxonomy" id="408172"/>
    <lineage>
        <taxon>unclassified sequences</taxon>
        <taxon>metagenomes</taxon>
        <taxon>ecological metagenomes</taxon>
    </lineage>
</organism>
<dbReference type="Pfam" id="PF02357">
    <property type="entry name" value="NusG"/>
    <property type="match status" value="1"/>
</dbReference>
<dbReference type="Gene3D" id="3.30.70.940">
    <property type="entry name" value="NusG, N-terminal domain"/>
    <property type="match status" value="1"/>
</dbReference>
<dbReference type="GO" id="GO:0005829">
    <property type="term" value="C:cytosol"/>
    <property type="evidence" value="ECO:0007669"/>
    <property type="project" value="TreeGrafter"/>
</dbReference>
<evidence type="ECO:0000256" key="1">
    <source>
        <dbReference type="ARBA" id="ARBA00022472"/>
    </source>
</evidence>
<keyword evidence="4" id="KW-0804">Transcription</keyword>
<proteinExistence type="inferred from homology"/>
<evidence type="ECO:0000256" key="2">
    <source>
        <dbReference type="ARBA" id="ARBA00022814"/>
    </source>
</evidence>
<dbReference type="InterPro" id="IPR047050">
    <property type="entry name" value="NGN"/>
</dbReference>
<dbReference type="GO" id="GO:0006353">
    <property type="term" value="P:DNA-templated transcription termination"/>
    <property type="evidence" value="ECO:0007669"/>
    <property type="project" value="UniProtKB-KW"/>
</dbReference>
<gene>
    <name evidence="7" type="ORF">METZ01_LOCUS22625</name>
</gene>
<dbReference type="EMBL" id="UINC01001072">
    <property type="protein sequence ID" value="SUZ69771.1"/>
    <property type="molecule type" value="Genomic_DNA"/>
</dbReference>
<dbReference type="AlphaFoldDB" id="A0A381PRV9"/>
<dbReference type="PRINTS" id="PR00338">
    <property type="entry name" value="NUSGTNSCPFCT"/>
</dbReference>
<reference evidence="7" key="1">
    <citation type="submission" date="2018-05" db="EMBL/GenBank/DDBJ databases">
        <authorList>
            <person name="Lanie J.A."/>
            <person name="Ng W.-L."/>
            <person name="Kazmierczak K.M."/>
            <person name="Andrzejewski T.M."/>
            <person name="Davidsen T.M."/>
            <person name="Wayne K.J."/>
            <person name="Tettelin H."/>
            <person name="Glass J.I."/>
            <person name="Rusch D."/>
            <person name="Podicherti R."/>
            <person name="Tsui H.-C.T."/>
            <person name="Winkler M.E."/>
        </authorList>
    </citation>
    <scope>NUCLEOTIDE SEQUENCE</scope>
</reference>
<dbReference type="GO" id="GO:0006354">
    <property type="term" value="P:DNA-templated transcription elongation"/>
    <property type="evidence" value="ECO:0007669"/>
    <property type="project" value="InterPro"/>
</dbReference>